<evidence type="ECO:0000256" key="2">
    <source>
        <dbReference type="ARBA" id="ARBA00022803"/>
    </source>
</evidence>
<dbReference type="OrthoDB" id="2423701at2759"/>
<dbReference type="PANTHER" id="PTHR45831">
    <property type="entry name" value="LD24721P"/>
    <property type="match status" value="1"/>
</dbReference>
<dbReference type="GO" id="GO:0072380">
    <property type="term" value="C:TRC complex"/>
    <property type="evidence" value="ECO:0007669"/>
    <property type="project" value="TreeGrafter"/>
</dbReference>
<dbReference type="InterPro" id="IPR019734">
    <property type="entry name" value="TPR_rpt"/>
</dbReference>
<keyword evidence="2" id="KW-0802">TPR repeat</keyword>
<dbReference type="InterPro" id="IPR011990">
    <property type="entry name" value="TPR-like_helical_dom_sf"/>
</dbReference>
<dbReference type="PANTHER" id="PTHR45831:SF2">
    <property type="entry name" value="LD24721P"/>
    <property type="match status" value="1"/>
</dbReference>
<name>A0A067PXR1_9AGAM</name>
<dbReference type="SMART" id="SM00028">
    <property type="entry name" value="TPR"/>
    <property type="match status" value="1"/>
</dbReference>
<dbReference type="GO" id="GO:0006620">
    <property type="term" value="P:post-translational protein targeting to endoplasmic reticulum membrane"/>
    <property type="evidence" value="ECO:0007669"/>
    <property type="project" value="TreeGrafter"/>
</dbReference>
<dbReference type="HOGENOM" id="CLU_037233_0_0_1"/>
<dbReference type="SUPFAM" id="SSF48452">
    <property type="entry name" value="TPR-like"/>
    <property type="match status" value="1"/>
</dbReference>
<keyword evidence="4" id="KW-1185">Reference proteome</keyword>
<organism evidence="3 4">
    <name type="scientific">Jaapia argillacea MUCL 33604</name>
    <dbReference type="NCBI Taxonomy" id="933084"/>
    <lineage>
        <taxon>Eukaryota</taxon>
        <taxon>Fungi</taxon>
        <taxon>Dikarya</taxon>
        <taxon>Basidiomycota</taxon>
        <taxon>Agaricomycotina</taxon>
        <taxon>Agaricomycetes</taxon>
        <taxon>Agaricomycetidae</taxon>
        <taxon>Jaapiales</taxon>
        <taxon>Jaapiaceae</taxon>
        <taxon>Jaapia</taxon>
    </lineage>
</organism>
<dbReference type="InterPro" id="IPR047150">
    <property type="entry name" value="SGT"/>
</dbReference>
<protein>
    <submittedName>
        <fullName evidence="3">Uncharacterized protein</fullName>
    </submittedName>
</protein>
<evidence type="ECO:0000313" key="3">
    <source>
        <dbReference type="EMBL" id="KDQ56062.1"/>
    </source>
</evidence>
<dbReference type="Proteomes" id="UP000027265">
    <property type="component" value="Unassembled WGS sequence"/>
</dbReference>
<dbReference type="Gene3D" id="1.25.40.10">
    <property type="entry name" value="Tetratricopeptide repeat domain"/>
    <property type="match status" value="1"/>
</dbReference>
<reference evidence="4" key="1">
    <citation type="journal article" date="2014" name="Proc. Natl. Acad. Sci. U.S.A.">
        <title>Extensive sampling of basidiomycete genomes demonstrates inadequacy of the white-rot/brown-rot paradigm for wood decay fungi.</title>
        <authorList>
            <person name="Riley R."/>
            <person name="Salamov A.A."/>
            <person name="Brown D.W."/>
            <person name="Nagy L.G."/>
            <person name="Floudas D."/>
            <person name="Held B.W."/>
            <person name="Levasseur A."/>
            <person name="Lombard V."/>
            <person name="Morin E."/>
            <person name="Otillar R."/>
            <person name="Lindquist E.A."/>
            <person name="Sun H."/>
            <person name="LaButti K.M."/>
            <person name="Schmutz J."/>
            <person name="Jabbour D."/>
            <person name="Luo H."/>
            <person name="Baker S.E."/>
            <person name="Pisabarro A.G."/>
            <person name="Walton J.D."/>
            <person name="Blanchette R.A."/>
            <person name="Henrissat B."/>
            <person name="Martin F."/>
            <person name="Cullen D."/>
            <person name="Hibbett D.S."/>
            <person name="Grigoriev I.V."/>
        </authorList>
    </citation>
    <scope>NUCLEOTIDE SEQUENCE [LARGE SCALE GENOMIC DNA]</scope>
    <source>
        <strain evidence="4">MUCL 33604</strain>
    </source>
</reference>
<proteinExistence type="predicted"/>
<sequence>MSTKPLAERAFSKYTKAIQQDPNNAVLYSNRAACSLQLERFPQASTDATKATKLDPHYTKAWARLAAAQTALGMPAAPSWIKALEGLHKSQLTPQEKKQKESYETALKAAIEKDFDARPFKPGEMPWDRAKAMTSELVRATDNMASSSAWVILFAYRDFEQGNATMDKITKVTQEALAKGPMMCTVAINLTAVVDFTSALMRDMRISVLMGRPGWLASFNSHLELELQESGATEWSRGDAVTVTQQAYARQIDLGWDAVQRRLSRTVRSWILYGALASFSGQSQKAVENMEKALHVLDWGRKAWKNARDVDRGMIFCDTFTRGVRVMYMRFYLEAWNDFHGPGSKYTLEALMNIANMVIKDLDEHPPIKGERSPSTGALQDPGFVSSFYIYPRALALMTKGYFHKQKALISKDDETVDTSVIDDHLRTAANFYLEATRLYPEDEEDHALPLGSPARSGCLQCGLENLWSCGTPLKETLPLMKRIRVAVDKKKRIWEHSPSSARQDKVLLKTLWVEEDMEEGLKSGMFSLEDKLAPKWYFPWS</sequence>
<dbReference type="InParanoid" id="A0A067PXR1"/>
<dbReference type="GO" id="GO:0060090">
    <property type="term" value="F:molecular adaptor activity"/>
    <property type="evidence" value="ECO:0007669"/>
    <property type="project" value="TreeGrafter"/>
</dbReference>
<dbReference type="STRING" id="933084.A0A067PXR1"/>
<gene>
    <name evidence="3" type="ORF">JAAARDRAFT_79551</name>
</gene>
<evidence type="ECO:0000256" key="1">
    <source>
        <dbReference type="ARBA" id="ARBA00022737"/>
    </source>
</evidence>
<dbReference type="GO" id="GO:0016020">
    <property type="term" value="C:membrane"/>
    <property type="evidence" value="ECO:0007669"/>
    <property type="project" value="TreeGrafter"/>
</dbReference>
<evidence type="ECO:0000313" key="4">
    <source>
        <dbReference type="Proteomes" id="UP000027265"/>
    </source>
</evidence>
<dbReference type="AlphaFoldDB" id="A0A067PXR1"/>
<accession>A0A067PXR1</accession>
<dbReference type="EMBL" id="KL197723">
    <property type="protein sequence ID" value="KDQ56062.1"/>
    <property type="molecule type" value="Genomic_DNA"/>
</dbReference>
<keyword evidence="1" id="KW-0677">Repeat</keyword>